<dbReference type="InterPro" id="IPR013425">
    <property type="entry name" value="Autotrns_rpt"/>
</dbReference>
<dbReference type="SUPFAM" id="SSF51126">
    <property type="entry name" value="Pectin lyase-like"/>
    <property type="match status" value="1"/>
</dbReference>
<accession>A0A556QS70</accession>
<gene>
    <name evidence="4" type="ORF">FPL22_09345</name>
</gene>
<dbReference type="NCBIfam" id="TIGR02595">
    <property type="entry name" value="PEP_CTERM"/>
    <property type="match status" value="1"/>
</dbReference>
<proteinExistence type="predicted"/>
<name>A0A556QS70_9BACT</name>
<dbReference type="NCBIfam" id="TIGR02601">
    <property type="entry name" value="autotrns_rpt"/>
    <property type="match status" value="5"/>
</dbReference>
<evidence type="ECO:0000313" key="5">
    <source>
        <dbReference type="Proteomes" id="UP000315648"/>
    </source>
</evidence>
<keyword evidence="2" id="KW-0812">Transmembrane</keyword>
<keyword evidence="1 3" id="KW-0732">Signal</keyword>
<feature type="chain" id="PRO_5021703405" evidence="3">
    <location>
        <begin position="32"/>
        <end position="1090"/>
    </location>
</feature>
<sequence>MNTPIRYLSRLSALLLSVCPAVGLLTSPVFSQTTYYWDGNAATTGSGATTLAGNWGGGSASAFWGTLIDGTSATTAATITSSDTVVFSANDGSGTANNWNTGYTVTLGAAQSVAGIVINGASVGSGNTGGTLTLAGTGSPGLTIGAGGLTINGSNGDPTLAATIGTITLGDDQTWNVYNAHKYSVAAAVAGNAGSGSTRMWTLGYLTPYTNDYSGIISNGSGGGDLAITVNNTNGVSTGTGVHNISGTANTYTGKTTISRGILQITSLKNVGGGSSSLGAVTTVGNGTIDIGSGTNSGSLYYNGSAASTSDRVINLAGSTGGATISSLSATAANTLTLTSNITAATGNKTLTLQGTNTGANTISGIIGDPDGASKISLVKSEGGRWVLGGANTYSGGTTINAGTLSVGATGTLGQNVVGNNVTIAGGNLLLGAGTNIGSNQAISITAAGGGIGVAFTPVSFPTLTDNSGSTGGVFGLNYTGTGGIGSVTGIDSLFTSSSYWFLGSFVGGSGTYTGNSLTAGNGGNYRLGGGGGILTMQNNVLTGANNLIVGSTGGGTVIMSGANTYSGKTTLQNGTLSVSSVNKVSGGSASSSLGAPVTIGDGTINIGSGSNAVTFNYTGTGETTDRVLNFTGTTGGVTFTNTGTGNLNFTGTSTFTGAGAKAFVLGTTADAFGGTLGPILDNGGVTTVTKNGLTNSTWTLNGTNTYTGTTQINGGVLSNSGVLASSARINLAGGGTNFAILQGQGTITRQLGAGASRLDWAANGGFAAKGGKLTLTLTNNTGVAAGALTWGAGSFMGTGITPMVFGSSTADNQVELTNNFTLGDNVSANFNRYIHVEKGVGGDSALLSGVISVGGGTSSLNGFVKSGAGTLILSGNNTYTGTTTFSNATSGILLINGNQTAATGAVTVSTGNTLGGSGIIGGGTTVNSGAFLTPGGTEGGTGVLTFNNGLVMNGTTTLQVLSAGTRGTAYDAVNIAAGTFTGTGALVINFSSFLGDAASFDLFGGAAFNALPVFTSVTATGVYAGAFSLSGGVYTFTDGMQTLTLNVSTGDLLVSGLSAVPEPSTYAALAGGLALAGAWFTRRRRISAA</sequence>
<comment type="caution">
    <text evidence="4">The sequence shown here is derived from an EMBL/GenBank/DDBJ whole genome shotgun (WGS) entry which is preliminary data.</text>
</comment>
<feature type="signal peptide" evidence="3">
    <location>
        <begin position="1"/>
        <end position="31"/>
    </location>
</feature>
<reference evidence="4 5" key="1">
    <citation type="submission" date="2019-07" db="EMBL/GenBank/DDBJ databases">
        <title>Description of 53C-WASEF.</title>
        <authorList>
            <person name="Pitt A."/>
            <person name="Hahn M.W."/>
        </authorList>
    </citation>
    <scope>NUCLEOTIDE SEQUENCE [LARGE SCALE GENOMIC DNA]</scope>
    <source>
        <strain evidence="4 5">53C-WASEF</strain>
    </source>
</reference>
<feature type="transmembrane region" description="Helical" evidence="2">
    <location>
        <begin position="1065"/>
        <end position="1082"/>
    </location>
</feature>
<dbReference type="Proteomes" id="UP000315648">
    <property type="component" value="Unassembled WGS sequence"/>
</dbReference>
<protein>
    <submittedName>
        <fullName evidence="4">PEP-CTERM sorting domain-containing protein</fullName>
    </submittedName>
</protein>
<dbReference type="AlphaFoldDB" id="A0A556QS70"/>
<dbReference type="InterPro" id="IPR011050">
    <property type="entry name" value="Pectin_lyase_fold/virulence"/>
</dbReference>
<dbReference type="InterPro" id="IPR013424">
    <property type="entry name" value="Ice-binding_C"/>
</dbReference>
<dbReference type="RefSeq" id="WP_144230013.1">
    <property type="nucleotide sequence ID" value="NZ_CBCRVV010000030.1"/>
</dbReference>
<evidence type="ECO:0000313" key="4">
    <source>
        <dbReference type="EMBL" id="TSJ79472.1"/>
    </source>
</evidence>
<keyword evidence="2" id="KW-1133">Transmembrane helix</keyword>
<dbReference type="OrthoDB" id="176189at2"/>
<keyword evidence="5" id="KW-1185">Reference proteome</keyword>
<keyword evidence="2" id="KW-0472">Membrane</keyword>
<evidence type="ECO:0000256" key="3">
    <source>
        <dbReference type="SAM" id="SignalP"/>
    </source>
</evidence>
<organism evidence="4 5">
    <name type="scientific">Rariglobus hedericola</name>
    <dbReference type="NCBI Taxonomy" id="2597822"/>
    <lineage>
        <taxon>Bacteria</taxon>
        <taxon>Pseudomonadati</taxon>
        <taxon>Verrucomicrobiota</taxon>
        <taxon>Opitutia</taxon>
        <taxon>Opitutales</taxon>
        <taxon>Opitutaceae</taxon>
        <taxon>Rariglobus</taxon>
    </lineage>
</organism>
<dbReference type="Pfam" id="PF12951">
    <property type="entry name" value="PATR"/>
    <property type="match status" value="5"/>
</dbReference>
<evidence type="ECO:0000256" key="2">
    <source>
        <dbReference type="SAM" id="Phobius"/>
    </source>
</evidence>
<dbReference type="EMBL" id="VMBG01000001">
    <property type="protein sequence ID" value="TSJ79472.1"/>
    <property type="molecule type" value="Genomic_DNA"/>
</dbReference>
<evidence type="ECO:0000256" key="1">
    <source>
        <dbReference type="ARBA" id="ARBA00022729"/>
    </source>
</evidence>